<name>A0A6A4H6D3_9AGAR</name>
<dbReference type="Proteomes" id="UP000799118">
    <property type="component" value="Unassembled WGS sequence"/>
</dbReference>
<keyword evidence="2" id="KW-1185">Reference proteome</keyword>
<organism evidence="1 2">
    <name type="scientific">Gymnopus androsaceus JB14</name>
    <dbReference type="NCBI Taxonomy" id="1447944"/>
    <lineage>
        <taxon>Eukaryota</taxon>
        <taxon>Fungi</taxon>
        <taxon>Dikarya</taxon>
        <taxon>Basidiomycota</taxon>
        <taxon>Agaricomycotina</taxon>
        <taxon>Agaricomycetes</taxon>
        <taxon>Agaricomycetidae</taxon>
        <taxon>Agaricales</taxon>
        <taxon>Marasmiineae</taxon>
        <taxon>Omphalotaceae</taxon>
        <taxon>Gymnopus</taxon>
    </lineage>
</organism>
<sequence length="92" mass="10266">MKVVKLTLILGLLQCKPLRLLPIAGNIIIFPLTFGMKAIEVLAYDSWLTSVKVIDIVSSWSSMETIEVLAHYSSSLMISPIIVEGQQFLLEF</sequence>
<evidence type="ECO:0000313" key="2">
    <source>
        <dbReference type="Proteomes" id="UP000799118"/>
    </source>
</evidence>
<gene>
    <name evidence="1" type="ORF">BT96DRAFT_262001</name>
</gene>
<proteinExistence type="predicted"/>
<dbReference type="EMBL" id="ML769588">
    <property type="protein sequence ID" value="KAE9392755.1"/>
    <property type="molecule type" value="Genomic_DNA"/>
</dbReference>
<dbReference type="AlphaFoldDB" id="A0A6A4H6D3"/>
<evidence type="ECO:0000313" key="1">
    <source>
        <dbReference type="EMBL" id="KAE9392755.1"/>
    </source>
</evidence>
<reference evidence="1" key="1">
    <citation type="journal article" date="2019" name="Environ. Microbiol.">
        <title>Fungal ecological strategies reflected in gene transcription - a case study of two litter decomposers.</title>
        <authorList>
            <person name="Barbi F."/>
            <person name="Kohler A."/>
            <person name="Barry K."/>
            <person name="Baskaran P."/>
            <person name="Daum C."/>
            <person name="Fauchery L."/>
            <person name="Ihrmark K."/>
            <person name="Kuo A."/>
            <person name="LaButti K."/>
            <person name="Lipzen A."/>
            <person name="Morin E."/>
            <person name="Grigoriev I.V."/>
            <person name="Henrissat B."/>
            <person name="Lindahl B."/>
            <person name="Martin F."/>
        </authorList>
    </citation>
    <scope>NUCLEOTIDE SEQUENCE</scope>
    <source>
        <strain evidence="1">JB14</strain>
    </source>
</reference>
<accession>A0A6A4H6D3</accession>
<protein>
    <submittedName>
        <fullName evidence="1">Uncharacterized protein</fullName>
    </submittedName>
</protein>